<dbReference type="OrthoDB" id="674545at2759"/>
<comment type="caution">
    <text evidence="2">The sequence shown here is derived from an EMBL/GenBank/DDBJ whole genome shotgun (WGS) entry which is preliminary data.</text>
</comment>
<feature type="signal peptide" evidence="1">
    <location>
        <begin position="1"/>
        <end position="22"/>
    </location>
</feature>
<dbReference type="InterPro" id="IPR007493">
    <property type="entry name" value="DUF538"/>
</dbReference>
<gene>
    <name evidence="2" type="ORF">E2562_008547</name>
</gene>
<reference evidence="2 3" key="1">
    <citation type="submission" date="2019-11" db="EMBL/GenBank/DDBJ databases">
        <title>Whole genome sequence of Oryza granulata.</title>
        <authorList>
            <person name="Li W."/>
        </authorList>
    </citation>
    <scope>NUCLEOTIDE SEQUENCE [LARGE SCALE GENOMIC DNA]</scope>
    <source>
        <strain evidence="3">cv. Menghai</strain>
        <tissue evidence="2">Leaf</tissue>
    </source>
</reference>
<organism evidence="2 3">
    <name type="scientific">Oryza meyeriana var. granulata</name>
    <dbReference type="NCBI Taxonomy" id="110450"/>
    <lineage>
        <taxon>Eukaryota</taxon>
        <taxon>Viridiplantae</taxon>
        <taxon>Streptophyta</taxon>
        <taxon>Embryophyta</taxon>
        <taxon>Tracheophyta</taxon>
        <taxon>Spermatophyta</taxon>
        <taxon>Magnoliopsida</taxon>
        <taxon>Liliopsida</taxon>
        <taxon>Poales</taxon>
        <taxon>Poaceae</taxon>
        <taxon>BOP clade</taxon>
        <taxon>Oryzoideae</taxon>
        <taxon>Oryzeae</taxon>
        <taxon>Oryzinae</taxon>
        <taxon>Oryza</taxon>
        <taxon>Oryza meyeriana</taxon>
    </lineage>
</organism>
<proteinExistence type="predicted"/>
<dbReference type="Pfam" id="PF04398">
    <property type="entry name" value="DUF538"/>
    <property type="match status" value="1"/>
</dbReference>
<accession>A0A6G1C5F9</accession>
<protein>
    <submittedName>
        <fullName evidence="2">Uncharacterized protein</fullName>
    </submittedName>
</protein>
<dbReference type="EMBL" id="SPHZ02000010">
    <property type="protein sequence ID" value="KAF0895207.1"/>
    <property type="molecule type" value="Genomic_DNA"/>
</dbReference>
<dbReference type="SUPFAM" id="SSF141562">
    <property type="entry name" value="At5g01610-like"/>
    <property type="match status" value="1"/>
</dbReference>
<sequence length="137" mass="14715">MASHRLLAAAVVVLASILHAAATATIAAGNYSAATKTAYDVLEQHNLPRGLLPEGEQSYVLRPDGSMEVTFPGECDFFITVSAGQRYKLRYVKMSMFGTAAAYSNDDEIIAAVAVLIQTPQKMPLGRFGPRPQDLQA</sequence>
<name>A0A6G1C5F9_9ORYZ</name>
<keyword evidence="1" id="KW-0732">Signal</keyword>
<evidence type="ECO:0000256" key="1">
    <source>
        <dbReference type="SAM" id="SignalP"/>
    </source>
</evidence>
<dbReference type="Proteomes" id="UP000479710">
    <property type="component" value="Unassembled WGS sequence"/>
</dbReference>
<evidence type="ECO:0000313" key="2">
    <source>
        <dbReference type="EMBL" id="KAF0895207.1"/>
    </source>
</evidence>
<dbReference type="Gene3D" id="2.30.240.10">
    <property type="entry name" value="At5g01610-like"/>
    <property type="match status" value="1"/>
</dbReference>
<evidence type="ECO:0000313" key="3">
    <source>
        <dbReference type="Proteomes" id="UP000479710"/>
    </source>
</evidence>
<dbReference type="InterPro" id="IPR036758">
    <property type="entry name" value="At5g01610-like"/>
</dbReference>
<feature type="chain" id="PRO_5026211334" evidence="1">
    <location>
        <begin position="23"/>
        <end position="137"/>
    </location>
</feature>
<keyword evidence="3" id="KW-1185">Reference proteome</keyword>
<dbReference type="AlphaFoldDB" id="A0A6G1C5F9"/>